<dbReference type="PROSITE" id="PS50005">
    <property type="entry name" value="TPR"/>
    <property type="match status" value="2"/>
</dbReference>
<accession>A0A8S3BNA9</accession>
<dbReference type="PANTHER" id="PTHR45641:SF19">
    <property type="entry name" value="NEPHROCYSTIN-3"/>
    <property type="match status" value="1"/>
</dbReference>
<dbReference type="SMART" id="SM00028">
    <property type="entry name" value="TPR"/>
    <property type="match status" value="3"/>
</dbReference>
<evidence type="ECO:0000313" key="4">
    <source>
        <dbReference type="EMBL" id="CAF4836797.1"/>
    </source>
</evidence>
<dbReference type="SUPFAM" id="SSF48452">
    <property type="entry name" value="TPR-like"/>
    <property type="match status" value="1"/>
</dbReference>
<dbReference type="PANTHER" id="PTHR45641">
    <property type="entry name" value="TETRATRICOPEPTIDE REPEAT PROTEIN (AFU_ORTHOLOGUE AFUA_6G03870)"/>
    <property type="match status" value="1"/>
</dbReference>
<evidence type="ECO:0000256" key="1">
    <source>
        <dbReference type="ARBA" id="ARBA00022737"/>
    </source>
</evidence>
<dbReference type="InterPro" id="IPR019734">
    <property type="entry name" value="TPR_rpt"/>
</dbReference>
<dbReference type="Proteomes" id="UP000676336">
    <property type="component" value="Unassembled WGS sequence"/>
</dbReference>
<dbReference type="EMBL" id="CAJOBI010157279">
    <property type="protein sequence ID" value="CAF4836797.1"/>
    <property type="molecule type" value="Genomic_DNA"/>
</dbReference>
<proteinExistence type="predicted"/>
<protein>
    <recommendedName>
        <fullName evidence="6">Tetratricopeptide repeat protein</fullName>
    </recommendedName>
</protein>
<keyword evidence="2 3" id="KW-0802">TPR repeat</keyword>
<dbReference type="InterPro" id="IPR011990">
    <property type="entry name" value="TPR-like_helical_dom_sf"/>
</dbReference>
<keyword evidence="1" id="KW-0677">Repeat</keyword>
<feature type="repeat" description="TPR" evidence="3">
    <location>
        <begin position="113"/>
        <end position="146"/>
    </location>
</feature>
<evidence type="ECO:0008006" key="6">
    <source>
        <dbReference type="Google" id="ProtNLM"/>
    </source>
</evidence>
<dbReference type="AlphaFoldDB" id="A0A8S3BNA9"/>
<dbReference type="Pfam" id="PF13424">
    <property type="entry name" value="TPR_12"/>
    <property type="match status" value="2"/>
</dbReference>
<sequence length="172" mass="19941">MGEYSKALSYFEKSNSIREKALPEKHPNRAVTNSDIGDVHRLMGNYEKALGFLLTALSIQENVECNPLECATTYMNVGETYREMKDYTTALTYDQKGLIIREEKLPKYHPDLAATYHSMSKFYFSTQEYSMATKYGQQAVEIGQQNLCSTHPHLVEYRETFEKCLSKRKIFY</sequence>
<organism evidence="4 5">
    <name type="scientific">Rotaria magnacalcarata</name>
    <dbReference type="NCBI Taxonomy" id="392030"/>
    <lineage>
        <taxon>Eukaryota</taxon>
        <taxon>Metazoa</taxon>
        <taxon>Spiralia</taxon>
        <taxon>Gnathifera</taxon>
        <taxon>Rotifera</taxon>
        <taxon>Eurotatoria</taxon>
        <taxon>Bdelloidea</taxon>
        <taxon>Philodinida</taxon>
        <taxon>Philodinidae</taxon>
        <taxon>Rotaria</taxon>
    </lineage>
</organism>
<comment type="caution">
    <text evidence="4">The sequence shown here is derived from an EMBL/GenBank/DDBJ whole genome shotgun (WGS) entry which is preliminary data.</text>
</comment>
<gene>
    <name evidence="4" type="ORF">SMN809_LOCUS48745</name>
</gene>
<name>A0A8S3BNA9_9BILA</name>
<evidence type="ECO:0000313" key="5">
    <source>
        <dbReference type="Proteomes" id="UP000676336"/>
    </source>
</evidence>
<evidence type="ECO:0000256" key="2">
    <source>
        <dbReference type="ARBA" id="ARBA00022803"/>
    </source>
</evidence>
<feature type="repeat" description="TPR" evidence="3">
    <location>
        <begin position="71"/>
        <end position="104"/>
    </location>
</feature>
<dbReference type="Gene3D" id="1.25.40.10">
    <property type="entry name" value="Tetratricopeptide repeat domain"/>
    <property type="match status" value="2"/>
</dbReference>
<evidence type="ECO:0000256" key="3">
    <source>
        <dbReference type="PROSITE-ProRule" id="PRU00339"/>
    </source>
</evidence>
<reference evidence="4" key="1">
    <citation type="submission" date="2021-02" db="EMBL/GenBank/DDBJ databases">
        <authorList>
            <person name="Nowell W R."/>
        </authorList>
    </citation>
    <scope>NUCLEOTIDE SEQUENCE</scope>
</reference>